<dbReference type="EMBL" id="JAPEVG010000061">
    <property type="protein sequence ID" value="KAJ8488585.1"/>
    <property type="molecule type" value="Genomic_DNA"/>
</dbReference>
<keyword evidence="4" id="KW-1185">Reference proteome</keyword>
<dbReference type="InterPro" id="IPR017441">
    <property type="entry name" value="Protein_kinase_ATP_BS"/>
</dbReference>
<protein>
    <recommendedName>
        <fullName evidence="5">Protein kinase domain-containing protein</fullName>
    </recommendedName>
</protein>
<dbReference type="GO" id="GO:0005524">
    <property type="term" value="F:ATP binding"/>
    <property type="evidence" value="ECO:0007669"/>
    <property type="project" value="UniProtKB-UniRule"/>
</dbReference>
<evidence type="ECO:0000313" key="4">
    <source>
        <dbReference type="Proteomes" id="UP001215151"/>
    </source>
</evidence>
<feature type="region of interest" description="Disordered" evidence="2">
    <location>
        <begin position="306"/>
        <end position="330"/>
    </location>
</feature>
<evidence type="ECO:0000256" key="1">
    <source>
        <dbReference type="PROSITE-ProRule" id="PRU10141"/>
    </source>
</evidence>
<sequence length="599" mass="68085">MRGLGNRTRFVGFTVERDPDGPLLKKDQSPPALRTPNGLIWAHEIDEFFYIPRSPQVPNYVTTWSRSMLKTIGEQYDALEQGFWDAPLYPPRVIRPWPVLKLPNDHPAQTDPPIGAIDEGCDHEHWSQMMYRLREDGYVGHFPTLSKNKIPRRCPSDPSEPCISGLRRNDAPGDTAPTLEGLPHDYLWCEHFRAQLEGKSCDDKWDLIEKTVYNMAADNVIADHIGVRFLSQGTTHSSASQPEKHVDQETADLFSTKDLPKLEENIPEAFLPDILLVHDPEQTTRHTSGAPNEPVTYRRVVYRLPQSGGVKPDENEVPQSLTDYTLPTKGSDTEERVAHLHLRKTNQLGTGHHSSVYRAPLTLPPPLSAHSPTGQVTVAAKLAFPHCTAHALLHNEARTYNAFPEHAQLHYCGYNVVPPCHYQVPVGPIVPKFYGFYLPVGEDGKFLDEFALHGKEHKTCNEDQACRVPWISPILLMEECGEPVDPEKFMDDERTECFSLMLRLHALKITQGSFYVRNVLIQPGPLSAPPSQRTLRIPSFRIIDFGRARVLAYLLTAVKETDEEKRKTERARVISDRWAAMQYEEQQAREQFLIEMFDF</sequence>
<evidence type="ECO:0000313" key="3">
    <source>
        <dbReference type="EMBL" id="KAJ8488585.1"/>
    </source>
</evidence>
<name>A0AAD7TXN9_9APHY</name>
<reference evidence="3" key="1">
    <citation type="submission" date="2022-11" db="EMBL/GenBank/DDBJ databases">
        <title>Genome Sequence of Cubamyces cubensis.</title>
        <authorList>
            <person name="Buettner E."/>
        </authorList>
    </citation>
    <scope>NUCLEOTIDE SEQUENCE</scope>
    <source>
        <strain evidence="3">MPL-01</strain>
    </source>
</reference>
<dbReference type="AlphaFoldDB" id="A0AAD7TXN9"/>
<keyword evidence="1" id="KW-0547">Nucleotide-binding</keyword>
<evidence type="ECO:0000256" key="2">
    <source>
        <dbReference type="SAM" id="MobiDB-lite"/>
    </source>
</evidence>
<keyword evidence="1" id="KW-0067">ATP-binding</keyword>
<dbReference type="PROSITE" id="PS00107">
    <property type="entry name" value="PROTEIN_KINASE_ATP"/>
    <property type="match status" value="1"/>
</dbReference>
<gene>
    <name evidence="3" type="ORF">ONZ51_g3467</name>
</gene>
<feature type="compositionally biased region" description="Polar residues" evidence="2">
    <location>
        <begin position="317"/>
        <end position="330"/>
    </location>
</feature>
<accession>A0AAD7TXN9</accession>
<dbReference type="Proteomes" id="UP001215151">
    <property type="component" value="Unassembled WGS sequence"/>
</dbReference>
<feature type="binding site" evidence="1">
    <location>
        <position position="381"/>
    </location>
    <ligand>
        <name>ATP</name>
        <dbReference type="ChEBI" id="CHEBI:30616"/>
    </ligand>
</feature>
<evidence type="ECO:0008006" key="5">
    <source>
        <dbReference type="Google" id="ProtNLM"/>
    </source>
</evidence>
<proteinExistence type="predicted"/>
<comment type="caution">
    <text evidence="3">The sequence shown here is derived from an EMBL/GenBank/DDBJ whole genome shotgun (WGS) entry which is preliminary data.</text>
</comment>
<organism evidence="3 4">
    <name type="scientific">Trametes cubensis</name>
    <dbReference type="NCBI Taxonomy" id="1111947"/>
    <lineage>
        <taxon>Eukaryota</taxon>
        <taxon>Fungi</taxon>
        <taxon>Dikarya</taxon>
        <taxon>Basidiomycota</taxon>
        <taxon>Agaricomycotina</taxon>
        <taxon>Agaricomycetes</taxon>
        <taxon>Polyporales</taxon>
        <taxon>Polyporaceae</taxon>
        <taxon>Trametes</taxon>
    </lineage>
</organism>